<sequence>MSYARSFTGRPGPVEAGWATDLRNVTYIRDRSDVAGGNHETAFVDGSWCSVHFGATAGAG</sequence>
<accession>A0A177HII3</accession>
<proteinExistence type="predicted"/>
<keyword evidence="2" id="KW-1185">Reference proteome</keyword>
<dbReference type="Proteomes" id="UP000077381">
    <property type="component" value="Unassembled WGS sequence"/>
</dbReference>
<organism evidence="1 2">
    <name type="scientific">Streptomyces jeddahensis</name>
    <dbReference type="NCBI Taxonomy" id="1716141"/>
    <lineage>
        <taxon>Bacteria</taxon>
        <taxon>Bacillati</taxon>
        <taxon>Actinomycetota</taxon>
        <taxon>Actinomycetes</taxon>
        <taxon>Kitasatosporales</taxon>
        <taxon>Streptomycetaceae</taxon>
        <taxon>Streptomyces</taxon>
    </lineage>
</organism>
<evidence type="ECO:0000313" key="1">
    <source>
        <dbReference type="EMBL" id="OAH10725.1"/>
    </source>
</evidence>
<dbReference type="PATRIC" id="fig|1716141.3.peg.6272"/>
<reference evidence="1 2" key="1">
    <citation type="submission" date="2015-12" db="EMBL/GenBank/DDBJ databases">
        <title>Genome sequence of Streptomyces sp. G25.</title>
        <authorList>
            <person name="Poehlein A."/>
            <person name="Roettig A."/>
            <person name="Hiessl S."/>
            <person name="Hauschild P."/>
            <person name="Schauer J."/>
            <person name="Madkour M.H."/>
            <person name="Al-Ansari A.M."/>
            <person name="Almakishah N.H."/>
            <person name="Steinbuechel A."/>
            <person name="Daniel R."/>
        </authorList>
    </citation>
    <scope>NUCLEOTIDE SEQUENCE [LARGE SCALE GENOMIC DNA]</scope>
    <source>
        <strain evidence="2">G25(2015)</strain>
    </source>
</reference>
<gene>
    <name evidence="1" type="ORF">STSP_59640</name>
</gene>
<protein>
    <submittedName>
        <fullName evidence="1">Uncharacterized protein</fullName>
    </submittedName>
</protein>
<name>A0A177HII3_9ACTN</name>
<dbReference type="AlphaFoldDB" id="A0A177HII3"/>
<dbReference type="EMBL" id="LOHS01000123">
    <property type="protein sequence ID" value="OAH10725.1"/>
    <property type="molecule type" value="Genomic_DNA"/>
</dbReference>
<evidence type="ECO:0000313" key="2">
    <source>
        <dbReference type="Proteomes" id="UP000077381"/>
    </source>
</evidence>
<comment type="caution">
    <text evidence="1">The sequence shown here is derived from an EMBL/GenBank/DDBJ whole genome shotgun (WGS) entry which is preliminary data.</text>
</comment>
<dbReference type="STRING" id="1716141.STSP_59640"/>